<dbReference type="InterPro" id="IPR006121">
    <property type="entry name" value="HMA_dom"/>
</dbReference>
<dbReference type="EMBL" id="JBCNJP010000019">
    <property type="protein sequence ID" value="KAK9061186.1"/>
    <property type="molecule type" value="Genomic_DNA"/>
</dbReference>
<accession>A0AAP0GTH7</accession>
<evidence type="ECO:0000256" key="1">
    <source>
        <dbReference type="ARBA" id="ARBA00004170"/>
    </source>
</evidence>
<gene>
    <name evidence="3" type="ORF">SSX86_018366</name>
</gene>
<dbReference type="GO" id="GO:0046872">
    <property type="term" value="F:metal ion binding"/>
    <property type="evidence" value="ECO:0007669"/>
    <property type="project" value="InterPro"/>
</dbReference>
<evidence type="ECO:0000259" key="2">
    <source>
        <dbReference type="PROSITE" id="PS50846"/>
    </source>
</evidence>
<dbReference type="SUPFAM" id="SSF55008">
    <property type="entry name" value="HMA, heavy metal-associated domain"/>
    <property type="match status" value="1"/>
</dbReference>
<reference evidence="3 4" key="1">
    <citation type="submission" date="2024-04" db="EMBL/GenBank/DDBJ databases">
        <title>The reference genome of an endangered Asteraceae, Deinandra increscens subsp. villosa, native to the Central Coast of California.</title>
        <authorList>
            <person name="Guilliams M."/>
            <person name="Hasenstab-Lehman K."/>
            <person name="Meyer R."/>
            <person name="Mcevoy S."/>
        </authorList>
    </citation>
    <scope>NUCLEOTIDE SEQUENCE [LARGE SCALE GENOMIC DNA]</scope>
    <source>
        <tissue evidence="3">Leaf</tissue>
    </source>
</reference>
<proteinExistence type="predicted"/>
<dbReference type="GO" id="GO:0016020">
    <property type="term" value="C:membrane"/>
    <property type="evidence" value="ECO:0007669"/>
    <property type="project" value="UniProtKB-SubCell"/>
</dbReference>
<dbReference type="PROSITE" id="PS50846">
    <property type="entry name" value="HMA_2"/>
    <property type="match status" value="1"/>
</dbReference>
<keyword evidence="4" id="KW-1185">Reference proteome</keyword>
<evidence type="ECO:0000313" key="3">
    <source>
        <dbReference type="EMBL" id="KAK9061186.1"/>
    </source>
</evidence>
<dbReference type="Proteomes" id="UP001408789">
    <property type="component" value="Unassembled WGS sequence"/>
</dbReference>
<feature type="domain" description="HMA" evidence="2">
    <location>
        <begin position="4"/>
        <end position="68"/>
    </location>
</feature>
<sequence>MSSTTITLRILRFHNCEGCVRKVGIALHQIDEVELVEFDPVTGNLTVSTSKHPEVIRYAIERKTKKQVVILPQDINPSSFTGPAAHHQAACPVNVQELAETLLRVSHAQGLNNVELVGDLHSNSFRLNFNKRLPPDTTNSTTAYTYTTGDGDYEFLPPPQQRAIVEPSAQLPHFSVTSDNQVYGYPPEFYGSCTTCGHDHKKKGCCTIL</sequence>
<comment type="subcellular location">
    <subcellularLocation>
        <location evidence="1">Membrane</location>
        <topology evidence="1">Peripheral membrane protein</topology>
    </subcellularLocation>
</comment>
<protein>
    <recommendedName>
        <fullName evidence="2">HMA domain-containing protein</fullName>
    </recommendedName>
</protein>
<evidence type="ECO:0000313" key="4">
    <source>
        <dbReference type="Proteomes" id="UP001408789"/>
    </source>
</evidence>
<dbReference type="GO" id="GO:0009626">
    <property type="term" value="P:plant-type hypersensitive response"/>
    <property type="evidence" value="ECO:0007669"/>
    <property type="project" value="UniProtKB-KW"/>
</dbReference>
<dbReference type="InterPro" id="IPR036163">
    <property type="entry name" value="HMA_dom_sf"/>
</dbReference>
<dbReference type="CDD" id="cd00371">
    <property type="entry name" value="HMA"/>
    <property type="match status" value="1"/>
</dbReference>
<name>A0AAP0GTH7_9ASTR</name>
<comment type="caution">
    <text evidence="3">The sequence shown here is derived from an EMBL/GenBank/DDBJ whole genome shotgun (WGS) entry which is preliminary data.</text>
</comment>
<dbReference type="Gene3D" id="3.30.70.100">
    <property type="match status" value="1"/>
</dbReference>
<dbReference type="AlphaFoldDB" id="A0AAP0GTH7"/>
<organism evidence="3 4">
    <name type="scientific">Deinandra increscens subsp. villosa</name>
    <dbReference type="NCBI Taxonomy" id="3103831"/>
    <lineage>
        <taxon>Eukaryota</taxon>
        <taxon>Viridiplantae</taxon>
        <taxon>Streptophyta</taxon>
        <taxon>Embryophyta</taxon>
        <taxon>Tracheophyta</taxon>
        <taxon>Spermatophyta</taxon>
        <taxon>Magnoliopsida</taxon>
        <taxon>eudicotyledons</taxon>
        <taxon>Gunneridae</taxon>
        <taxon>Pentapetalae</taxon>
        <taxon>asterids</taxon>
        <taxon>campanulids</taxon>
        <taxon>Asterales</taxon>
        <taxon>Asteraceae</taxon>
        <taxon>Asteroideae</taxon>
        <taxon>Heliantheae alliance</taxon>
        <taxon>Madieae</taxon>
        <taxon>Madiinae</taxon>
        <taxon>Deinandra</taxon>
    </lineage>
</organism>